<dbReference type="EMBL" id="JACAQA010000005">
    <property type="protein sequence ID" value="NWB84994.1"/>
    <property type="molecule type" value="Genomic_DNA"/>
</dbReference>
<evidence type="ECO:0000256" key="7">
    <source>
        <dbReference type="SAM" id="SignalP"/>
    </source>
</evidence>
<comment type="caution">
    <text evidence="9">The sequence shown here is derived from an EMBL/GenBank/DDBJ whole genome shotgun (WGS) entry which is preliminary data.</text>
</comment>
<organism evidence="9 10">
    <name type="scientific">Pseudomonas gingeri</name>
    <dbReference type="NCBI Taxonomy" id="117681"/>
    <lineage>
        <taxon>Bacteria</taxon>
        <taxon>Pseudomonadati</taxon>
        <taxon>Pseudomonadota</taxon>
        <taxon>Gammaproteobacteria</taxon>
        <taxon>Pseudomonadales</taxon>
        <taxon>Pseudomonadaceae</taxon>
        <taxon>Pseudomonas</taxon>
    </lineage>
</organism>
<evidence type="ECO:0000256" key="1">
    <source>
        <dbReference type="ARBA" id="ARBA00010718"/>
    </source>
</evidence>
<dbReference type="InterPro" id="IPR023561">
    <property type="entry name" value="Carbonic_anhydrase_a-class"/>
</dbReference>
<feature type="domain" description="Alpha-carbonic anhydrase" evidence="8">
    <location>
        <begin position="22"/>
        <end position="244"/>
    </location>
</feature>
<dbReference type="InterPro" id="IPR036398">
    <property type="entry name" value="CA_dom_sf"/>
</dbReference>
<dbReference type="RefSeq" id="WP_152740257.1">
    <property type="nucleotide sequence ID" value="NZ_JACAQA010000005.1"/>
</dbReference>
<dbReference type="PROSITE" id="PS51144">
    <property type="entry name" value="ALPHA_CA_2"/>
    <property type="match status" value="1"/>
</dbReference>
<name>A0A7Y8BRC1_9PSED</name>
<dbReference type="AlphaFoldDB" id="A0A7Y8BRC1"/>
<keyword evidence="7" id="KW-0732">Signal</keyword>
<dbReference type="CDD" id="cd03124">
    <property type="entry name" value="alpha_CA_prokaryotic_like"/>
    <property type="match status" value="1"/>
</dbReference>
<comment type="similarity">
    <text evidence="1">Belongs to the alpha-carbonic anhydrase family.</text>
</comment>
<evidence type="ECO:0000256" key="2">
    <source>
        <dbReference type="ARBA" id="ARBA00012925"/>
    </source>
</evidence>
<dbReference type="EC" id="4.2.1.1" evidence="2"/>
<dbReference type="InterPro" id="IPR041891">
    <property type="entry name" value="Alpha_CA_prokaryot-like"/>
</dbReference>
<dbReference type="GO" id="GO:0008270">
    <property type="term" value="F:zinc ion binding"/>
    <property type="evidence" value="ECO:0007669"/>
    <property type="project" value="InterPro"/>
</dbReference>
<accession>A0A7Y8BRC1</accession>
<evidence type="ECO:0000313" key="10">
    <source>
        <dbReference type="Proteomes" id="UP000522864"/>
    </source>
</evidence>
<proteinExistence type="inferred from homology"/>
<keyword evidence="3" id="KW-0479">Metal-binding</keyword>
<dbReference type="SUPFAM" id="SSF51069">
    <property type="entry name" value="Carbonic anhydrase"/>
    <property type="match status" value="1"/>
</dbReference>
<evidence type="ECO:0000313" key="9">
    <source>
        <dbReference type="EMBL" id="NWB84994.1"/>
    </source>
</evidence>
<dbReference type="InterPro" id="IPR001148">
    <property type="entry name" value="CA_dom"/>
</dbReference>
<evidence type="ECO:0000259" key="8">
    <source>
        <dbReference type="PROSITE" id="PS51144"/>
    </source>
</evidence>
<evidence type="ECO:0000256" key="6">
    <source>
        <dbReference type="ARBA" id="ARBA00048348"/>
    </source>
</evidence>
<dbReference type="PANTHER" id="PTHR18952">
    <property type="entry name" value="CARBONIC ANHYDRASE"/>
    <property type="match status" value="1"/>
</dbReference>
<keyword evidence="5" id="KW-0456">Lyase</keyword>
<keyword evidence="4" id="KW-0862">Zinc</keyword>
<dbReference type="GO" id="GO:0004089">
    <property type="term" value="F:carbonate dehydratase activity"/>
    <property type="evidence" value="ECO:0007669"/>
    <property type="project" value="UniProtKB-EC"/>
</dbReference>
<evidence type="ECO:0000256" key="3">
    <source>
        <dbReference type="ARBA" id="ARBA00022723"/>
    </source>
</evidence>
<evidence type="ECO:0000256" key="5">
    <source>
        <dbReference type="ARBA" id="ARBA00023239"/>
    </source>
</evidence>
<dbReference type="PANTHER" id="PTHR18952:SF265">
    <property type="entry name" value="CARBONIC ANHYDRASE"/>
    <property type="match status" value="1"/>
</dbReference>
<reference evidence="9 10" key="1">
    <citation type="submission" date="2020-04" db="EMBL/GenBank/DDBJ databases">
        <title>Molecular characterization of pseudomonads from Agaricus bisporus reveal novel blotch 2 pathogens in Western Europe.</title>
        <authorList>
            <person name="Taparia T."/>
            <person name="Krijger M."/>
            <person name="Haynes E."/>
            <person name="Elpinstone J.G."/>
            <person name="Noble R."/>
            <person name="Van Der Wolf J."/>
        </authorList>
    </citation>
    <scope>NUCLEOTIDE SEQUENCE [LARGE SCALE GENOMIC DNA]</scope>
    <source>
        <strain evidence="9 10">G9001</strain>
    </source>
</reference>
<dbReference type="Gene3D" id="3.10.200.10">
    <property type="entry name" value="Alpha carbonic anhydrase"/>
    <property type="match status" value="1"/>
</dbReference>
<dbReference type="SMART" id="SM01057">
    <property type="entry name" value="Carb_anhydrase"/>
    <property type="match status" value="1"/>
</dbReference>
<comment type="catalytic activity">
    <reaction evidence="6">
        <text>hydrogencarbonate + H(+) = CO2 + H2O</text>
        <dbReference type="Rhea" id="RHEA:10748"/>
        <dbReference type="ChEBI" id="CHEBI:15377"/>
        <dbReference type="ChEBI" id="CHEBI:15378"/>
        <dbReference type="ChEBI" id="CHEBI:16526"/>
        <dbReference type="ChEBI" id="CHEBI:17544"/>
        <dbReference type="EC" id="4.2.1.1"/>
    </reaction>
</comment>
<feature type="chain" id="PRO_5031131656" description="carbonic anhydrase" evidence="7">
    <location>
        <begin position="22"/>
        <end position="244"/>
    </location>
</feature>
<dbReference type="Proteomes" id="UP000522864">
    <property type="component" value="Unassembled WGS sequence"/>
</dbReference>
<dbReference type="Pfam" id="PF00194">
    <property type="entry name" value="Carb_anhydrase"/>
    <property type="match status" value="1"/>
</dbReference>
<protein>
    <recommendedName>
        <fullName evidence="2">carbonic anhydrase</fullName>
        <ecNumber evidence="2">4.2.1.1</ecNumber>
    </recommendedName>
</protein>
<gene>
    <name evidence="9" type="ORF">HX830_08880</name>
</gene>
<feature type="signal peptide" evidence="7">
    <location>
        <begin position="1"/>
        <end position="21"/>
    </location>
</feature>
<evidence type="ECO:0000256" key="4">
    <source>
        <dbReference type="ARBA" id="ARBA00022833"/>
    </source>
</evidence>
<sequence length="244" mass="26906">MNTSKVAVSVILAILSLNSHAASWGYEGNVGPTHWGQVDPDYISCSTSKEQSPVNIETHHAKSSKLPGLSFQYIPQAAEITNNGHTIQINVAPGSLLRFDNEDFELRQFHFHTPSEEEIDGKSFPMDAHFVHNSEDGQIVVVAVLFKEGRKNQNLEAVFNTLPDVGKITEVVAFNPASVLPSQGSYYKYQGSLTTPPCSTGVTWLVLKTPVELSHEQIAAFQKLYRMNARPVQPLNSRVIESSD</sequence>